<keyword evidence="4 9" id="KW-1133">Transmembrane helix</keyword>
<evidence type="ECO:0000256" key="3">
    <source>
        <dbReference type="ARBA" id="ARBA00022692"/>
    </source>
</evidence>
<evidence type="ECO:0000313" key="10">
    <source>
        <dbReference type="EMBL" id="CAI5441530.1"/>
    </source>
</evidence>
<reference evidence="10" key="1">
    <citation type="submission" date="2022-11" db="EMBL/GenBank/DDBJ databases">
        <authorList>
            <person name="Kikuchi T."/>
        </authorList>
    </citation>
    <scope>NUCLEOTIDE SEQUENCE</scope>
    <source>
        <strain evidence="10">PS1010</strain>
    </source>
</reference>
<dbReference type="Proteomes" id="UP001152747">
    <property type="component" value="Unassembled WGS sequence"/>
</dbReference>
<dbReference type="Pfam" id="PF07947">
    <property type="entry name" value="YhhN"/>
    <property type="match status" value="1"/>
</dbReference>
<dbReference type="GO" id="GO:0016020">
    <property type="term" value="C:membrane"/>
    <property type="evidence" value="ECO:0007669"/>
    <property type="project" value="UniProtKB-SubCell"/>
</dbReference>
<dbReference type="InterPro" id="IPR012506">
    <property type="entry name" value="TMEM86B-like"/>
</dbReference>
<dbReference type="OrthoDB" id="2133758at2759"/>
<dbReference type="AlphaFoldDB" id="A0A9P1IAJ4"/>
<evidence type="ECO:0000313" key="11">
    <source>
        <dbReference type="Proteomes" id="UP001152747"/>
    </source>
</evidence>
<organism evidence="10 11">
    <name type="scientific">Caenorhabditis angaria</name>
    <dbReference type="NCBI Taxonomy" id="860376"/>
    <lineage>
        <taxon>Eukaryota</taxon>
        <taxon>Metazoa</taxon>
        <taxon>Ecdysozoa</taxon>
        <taxon>Nematoda</taxon>
        <taxon>Chromadorea</taxon>
        <taxon>Rhabditida</taxon>
        <taxon>Rhabditina</taxon>
        <taxon>Rhabditomorpha</taxon>
        <taxon>Rhabditoidea</taxon>
        <taxon>Rhabditidae</taxon>
        <taxon>Peloderinae</taxon>
        <taxon>Caenorhabditis</taxon>
    </lineage>
</organism>
<feature type="transmembrane region" description="Helical" evidence="9">
    <location>
        <begin position="94"/>
        <end position="113"/>
    </location>
</feature>
<feature type="transmembrane region" description="Helical" evidence="9">
    <location>
        <begin position="20"/>
        <end position="38"/>
    </location>
</feature>
<comment type="catalytic activity">
    <reaction evidence="8">
        <text>a 1-O-(1Z-alkenyl)-sn-glycero-3-phosphocholine + H2O = a 2,3-saturated aldehyde + sn-glycerol 3-phosphocholine</text>
        <dbReference type="Rhea" id="RHEA:22544"/>
        <dbReference type="ChEBI" id="CHEBI:15377"/>
        <dbReference type="ChEBI" id="CHEBI:16870"/>
        <dbReference type="ChEBI" id="CHEBI:73359"/>
        <dbReference type="ChEBI" id="CHEBI:77287"/>
        <dbReference type="EC" id="3.3.2.2"/>
    </reaction>
</comment>
<dbReference type="EMBL" id="CANHGI010000002">
    <property type="protein sequence ID" value="CAI5441530.1"/>
    <property type="molecule type" value="Genomic_DNA"/>
</dbReference>
<feature type="transmembrane region" description="Helical" evidence="9">
    <location>
        <begin position="65"/>
        <end position="82"/>
    </location>
</feature>
<evidence type="ECO:0000256" key="8">
    <source>
        <dbReference type="ARBA" id="ARBA00049560"/>
    </source>
</evidence>
<feature type="transmembrane region" description="Helical" evidence="9">
    <location>
        <begin position="159"/>
        <end position="182"/>
    </location>
</feature>
<evidence type="ECO:0000256" key="5">
    <source>
        <dbReference type="ARBA" id="ARBA00023136"/>
    </source>
</evidence>
<gene>
    <name evidence="10" type="ORF">CAMP_LOCUS4167</name>
</gene>
<dbReference type="PANTHER" id="PTHR31885">
    <property type="entry name" value="GH04784P"/>
    <property type="match status" value="1"/>
</dbReference>
<keyword evidence="11" id="KW-1185">Reference proteome</keyword>
<evidence type="ECO:0000256" key="6">
    <source>
        <dbReference type="ARBA" id="ARBA00035673"/>
    </source>
</evidence>
<comment type="subcellular location">
    <subcellularLocation>
        <location evidence="1">Membrane</location>
        <topology evidence="1">Multi-pass membrane protein</topology>
    </subcellularLocation>
</comment>
<feature type="transmembrane region" description="Helical" evidence="9">
    <location>
        <begin position="119"/>
        <end position="139"/>
    </location>
</feature>
<evidence type="ECO:0000256" key="1">
    <source>
        <dbReference type="ARBA" id="ARBA00004141"/>
    </source>
</evidence>
<proteinExistence type="inferred from homology"/>
<evidence type="ECO:0000256" key="2">
    <source>
        <dbReference type="ARBA" id="ARBA00007375"/>
    </source>
</evidence>
<dbReference type="PANTHER" id="PTHR31885:SF6">
    <property type="entry name" value="GH04784P"/>
    <property type="match status" value="1"/>
</dbReference>
<keyword evidence="5 9" id="KW-0472">Membrane</keyword>
<comment type="caution">
    <text evidence="10">The sequence shown here is derived from an EMBL/GenBank/DDBJ whole genome shotgun (WGS) entry which is preliminary data.</text>
</comment>
<feature type="transmembrane region" description="Helical" evidence="9">
    <location>
        <begin position="188"/>
        <end position="205"/>
    </location>
</feature>
<name>A0A9P1IAJ4_9PELO</name>
<evidence type="ECO:0000256" key="7">
    <source>
        <dbReference type="ARBA" id="ARBA00049458"/>
    </source>
</evidence>
<accession>A0A9P1IAJ4</accession>
<comment type="similarity">
    <text evidence="2">Belongs to the TMEM86 family.</text>
</comment>
<evidence type="ECO:0000256" key="9">
    <source>
        <dbReference type="SAM" id="Phobius"/>
    </source>
</evidence>
<protein>
    <recommendedName>
        <fullName evidence="6">lysoplasmalogenase</fullName>
        <ecNumber evidence="6">3.3.2.2</ecNumber>
    </recommendedName>
</protein>
<dbReference type="EC" id="3.3.2.2" evidence="6"/>
<dbReference type="GO" id="GO:0047408">
    <property type="term" value="F:alkenylglycerophosphocholine hydrolase activity"/>
    <property type="evidence" value="ECO:0007669"/>
    <property type="project" value="UniProtKB-EC"/>
</dbReference>
<keyword evidence="3 9" id="KW-0812">Transmembrane</keyword>
<evidence type="ECO:0000256" key="4">
    <source>
        <dbReference type="ARBA" id="ARBA00022989"/>
    </source>
</evidence>
<sequence>MLVLNFYYQSNWFNDHHTYQYSFWKVTPIVFLVFVSFLKGETTGGYALIFGAIGDWIIGIRADGIIPGAFAFGIGHFLYMKLLSQHSTRIHNPFQFLMLLWAVFVVKYCYLPLLPEHKIPVAVFSIYSLALSRVTLVAVSQYLNQSKTLNKSAAIHRAIGFLLFYISDSFIILTHVGIWTFYSNQLVLSTYYLAQFLILFGNLAAKNQDIKVE</sequence>
<comment type="catalytic activity">
    <reaction evidence="7">
        <text>a 1-O-(1Z-alkenyl)-sn-glycero-3-phosphoethanolamine + H2O = a 2,3-saturated aldehyde + sn-glycero-3-phosphoethanolamine</text>
        <dbReference type="Rhea" id="RHEA:16905"/>
        <dbReference type="ChEBI" id="CHEBI:15377"/>
        <dbReference type="ChEBI" id="CHEBI:73359"/>
        <dbReference type="ChEBI" id="CHEBI:77288"/>
        <dbReference type="ChEBI" id="CHEBI:143890"/>
        <dbReference type="EC" id="3.3.2.2"/>
    </reaction>
</comment>